<dbReference type="Pfam" id="PF00144">
    <property type="entry name" value="Beta-lactamase"/>
    <property type="match status" value="1"/>
</dbReference>
<proteinExistence type="predicted"/>
<sequence length="670" mass="72542">MASLVLVACGGQPGGVVPVGTKVQPVPEQPVAAKPEVAPSSETMERDARKTTAGGATFVAPAGWTLRSARAGVLLDGPESDVHVAIVETEETTADAAVAAAWASVHPDFRRTVDVAVDRPGRNGWDQQRNYEYETSPNEKLVLRATARRRGRTWTVVLVDGTEAGHGRRQAQMEIIRDSLRPQGYEHESFKGKTAHTLDAGRIAQLTKFIEQGRDMAGVPGMAISLVQGGKVVFEGGFGVRELGKPARVDADTLFMIASNTKALSTLLLAKLVDEGKFDWNSPVIDVYPDFKLGDAETTRSVQMKHLVCACTGLPRQDAEWFFEFKNSTAASTMKVLGIMQPTTKFGETYQYSNPLAAAAGFVGGYAAYPNRELGAAYDEAMRTRVFQPLRMTSTTFDFARALRANHASPYAEDLHGAPARTSMAINAAVFPIRPAGAAWSSARDLTRYVQLELAKGTLPDGSRYVSEKNLLARREKQVASSEFRLYGMGLETNTQYDTPVVEHGGSMIGFKSNMFWLPEHGVGGVILTSSDSGALVHVAYLRKVLEVLFDGRPEADEDLAFAVKARKERLAKANARLVVPPAAATVAGLAKRYGNPALGDIAIVTKGKAVFVDAGEWKVPMATRTNDDGTTSLVSIEPGFDIDFVIAEREGKRALVMPDVQREYAFIEK</sequence>
<dbReference type="Proteomes" id="UP001379533">
    <property type="component" value="Chromosome"/>
</dbReference>
<feature type="region of interest" description="Disordered" evidence="1">
    <location>
        <begin position="28"/>
        <end position="51"/>
    </location>
</feature>
<evidence type="ECO:0000259" key="2">
    <source>
        <dbReference type="Pfam" id="PF00144"/>
    </source>
</evidence>
<dbReference type="PANTHER" id="PTHR46825:SF15">
    <property type="entry name" value="BETA-LACTAMASE-RELATED DOMAIN-CONTAINING PROTEIN"/>
    <property type="match status" value="1"/>
</dbReference>
<dbReference type="EMBL" id="CP089982">
    <property type="protein sequence ID" value="WXA99537.1"/>
    <property type="molecule type" value="Genomic_DNA"/>
</dbReference>
<dbReference type="Gene3D" id="3.40.710.10">
    <property type="entry name" value="DD-peptidase/beta-lactamase superfamily"/>
    <property type="match status" value="1"/>
</dbReference>
<organism evidence="3 4">
    <name type="scientific">Pendulispora brunnea</name>
    <dbReference type="NCBI Taxonomy" id="2905690"/>
    <lineage>
        <taxon>Bacteria</taxon>
        <taxon>Pseudomonadati</taxon>
        <taxon>Myxococcota</taxon>
        <taxon>Myxococcia</taxon>
        <taxon>Myxococcales</taxon>
        <taxon>Sorangiineae</taxon>
        <taxon>Pendulisporaceae</taxon>
        <taxon>Pendulispora</taxon>
    </lineage>
</organism>
<name>A0ABZ2KLK9_9BACT</name>
<keyword evidence="4" id="KW-1185">Reference proteome</keyword>
<accession>A0ABZ2KLK9</accession>
<gene>
    <name evidence="3" type="ORF">LZC95_22300</name>
</gene>
<feature type="domain" description="Beta-lactamase-related" evidence="2">
    <location>
        <begin position="207"/>
        <end position="535"/>
    </location>
</feature>
<evidence type="ECO:0000256" key="1">
    <source>
        <dbReference type="SAM" id="MobiDB-lite"/>
    </source>
</evidence>
<dbReference type="InterPro" id="IPR050491">
    <property type="entry name" value="AmpC-like"/>
</dbReference>
<dbReference type="RefSeq" id="WP_394850176.1">
    <property type="nucleotide sequence ID" value="NZ_CP089982.1"/>
</dbReference>
<reference evidence="3 4" key="1">
    <citation type="submission" date="2021-12" db="EMBL/GenBank/DDBJ databases">
        <title>Discovery of the Pendulisporaceae a myxobacterial family with distinct sporulation behavior and unique specialized metabolism.</title>
        <authorList>
            <person name="Garcia R."/>
            <person name="Popoff A."/>
            <person name="Bader C.D."/>
            <person name="Loehr J."/>
            <person name="Walesch S."/>
            <person name="Walt C."/>
            <person name="Boldt J."/>
            <person name="Bunk B."/>
            <person name="Haeckl F.J.F.P.J."/>
            <person name="Gunesch A.P."/>
            <person name="Birkelbach J."/>
            <person name="Nuebel U."/>
            <person name="Pietschmann T."/>
            <person name="Bach T."/>
            <person name="Mueller R."/>
        </authorList>
    </citation>
    <scope>NUCLEOTIDE SEQUENCE [LARGE SCALE GENOMIC DNA]</scope>
    <source>
        <strain evidence="3 4">MSr12523</strain>
    </source>
</reference>
<dbReference type="PANTHER" id="PTHR46825">
    <property type="entry name" value="D-ALANYL-D-ALANINE-CARBOXYPEPTIDASE/ENDOPEPTIDASE AMPH"/>
    <property type="match status" value="1"/>
</dbReference>
<dbReference type="SUPFAM" id="SSF56601">
    <property type="entry name" value="beta-lactamase/transpeptidase-like"/>
    <property type="match status" value="1"/>
</dbReference>
<evidence type="ECO:0000313" key="3">
    <source>
        <dbReference type="EMBL" id="WXA99537.1"/>
    </source>
</evidence>
<dbReference type="InterPro" id="IPR001466">
    <property type="entry name" value="Beta-lactam-related"/>
</dbReference>
<protein>
    <submittedName>
        <fullName evidence="3">Beta-lactamase family protein</fullName>
    </submittedName>
</protein>
<dbReference type="InterPro" id="IPR012338">
    <property type="entry name" value="Beta-lactam/transpept-like"/>
</dbReference>
<evidence type="ECO:0000313" key="4">
    <source>
        <dbReference type="Proteomes" id="UP001379533"/>
    </source>
</evidence>